<name>A0ABX7P0M2_9BACT</name>
<dbReference type="EMBL" id="CP071090">
    <property type="protein sequence ID" value="QSQ23206.1"/>
    <property type="molecule type" value="Genomic_DNA"/>
</dbReference>
<sequence length="379" mass="39564">MPPQDRTETRRTRVVISRPLTFIAGSLSCLVGLATAAATARSTEAPALHLATSQPAPAASRAEHGTAATLAPGAVELSQSCAPQTIPRLQTTRCEVTVINRSFEDVVLDLDTTTSKNLHIFGADGATIIDARHAQRHGVSLAHASPGVPTVAPGSLFGYIPLDTLGVSPTPIGDEQLLNFDVPAFQYAGQTWTRIGVDSNGYIVVGGGTPDDNNCCDLPGGPSAALPNNILAPFWTDLDGGGAPGIFLTVLTDGVSDWVVVEFRLNVFGTNRRDIFQVWIGVNGVEDITYAYDPNNLPIAFGAPFLVGAENTIGEGDMERVLPTQDLRVTTSAATAGGSASYVLTVRGQQEGAGTVTTDATGLSETLTATTQVQVTPKK</sequence>
<dbReference type="PROSITE" id="PS51257">
    <property type="entry name" value="PROKAR_LIPOPROTEIN"/>
    <property type="match status" value="1"/>
</dbReference>
<organism evidence="1 2">
    <name type="scientific">Pyxidicoccus parkwayensis</name>
    <dbReference type="NCBI Taxonomy" id="2813578"/>
    <lineage>
        <taxon>Bacteria</taxon>
        <taxon>Pseudomonadati</taxon>
        <taxon>Myxococcota</taxon>
        <taxon>Myxococcia</taxon>
        <taxon>Myxococcales</taxon>
        <taxon>Cystobacterineae</taxon>
        <taxon>Myxococcaceae</taxon>
        <taxon>Pyxidicoccus</taxon>
    </lineage>
</organism>
<keyword evidence="2" id="KW-1185">Reference proteome</keyword>
<gene>
    <name evidence="1" type="ORF">JY651_50410</name>
</gene>
<reference evidence="1 2" key="1">
    <citation type="submission" date="2021-02" db="EMBL/GenBank/DDBJ databases">
        <title>De Novo genome assembly of isolated myxobacteria.</title>
        <authorList>
            <person name="Stevens D.C."/>
        </authorList>
    </citation>
    <scope>NUCLEOTIDE SEQUENCE [LARGE SCALE GENOMIC DNA]</scope>
    <source>
        <strain evidence="2">SCPEA02</strain>
    </source>
</reference>
<dbReference type="RefSeq" id="WP_206724781.1">
    <property type="nucleotide sequence ID" value="NZ_CP071090.1"/>
</dbReference>
<dbReference type="Proteomes" id="UP000662747">
    <property type="component" value="Chromosome"/>
</dbReference>
<proteinExistence type="predicted"/>
<evidence type="ECO:0000313" key="1">
    <source>
        <dbReference type="EMBL" id="QSQ23206.1"/>
    </source>
</evidence>
<accession>A0ABX7P0M2</accession>
<protein>
    <submittedName>
        <fullName evidence="1">Uncharacterized protein</fullName>
    </submittedName>
</protein>
<evidence type="ECO:0000313" key="2">
    <source>
        <dbReference type="Proteomes" id="UP000662747"/>
    </source>
</evidence>